<keyword evidence="2" id="KW-0547">Nucleotide-binding</keyword>
<evidence type="ECO:0000313" key="6">
    <source>
        <dbReference type="EMBL" id="KAF2677398.1"/>
    </source>
</evidence>
<dbReference type="Gene3D" id="1.20.120.1020">
    <property type="entry name" value="Prion-inhibition and propagation, HeLo domain"/>
    <property type="match status" value="1"/>
</dbReference>
<dbReference type="PROSITE" id="PS51420">
    <property type="entry name" value="RHO"/>
    <property type="match status" value="1"/>
</dbReference>
<evidence type="ECO:0000256" key="1">
    <source>
        <dbReference type="ARBA" id="ARBA00022481"/>
    </source>
</evidence>
<protein>
    <recommendedName>
        <fullName evidence="5">Prion-inhibition and propagation HeLo domain-containing protein</fullName>
    </recommendedName>
</protein>
<dbReference type="InterPro" id="IPR029498">
    <property type="entry name" value="HeLo_dom"/>
</dbReference>
<dbReference type="Proteomes" id="UP000799291">
    <property type="component" value="Unassembled WGS sequence"/>
</dbReference>
<dbReference type="NCBIfam" id="TIGR00231">
    <property type="entry name" value="small_GTP"/>
    <property type="match status" value="1"/>
</dbReference>
<evidence type="ECO:0000256" key="3">
    <source>
        <dbReference type="ARBA" id="ARBA00023134"/>
    </source>
</evidence>
<feature type="region of interest" description="Disordered" evidence="4">
    <location>
        <begin position="111"/>
        <end position="133"/>
    </location>
</feature>
<dbReference type="GO" id="GO:0003924">
    <property type="term" value="F:GTPase activity"/>
    <property type="evidence" value="ECO:0007669"/>
    <property type="project" value="InterPro"/>
</dbReference>
<dbReference type="PRINTS" id="PR00449">
    <property type="entry name" value="RASTRNSFRMNG"/>
</dbReference>
<dbReference type="SMART" id="SM00173">
    <property type="entry name" value="RAS"/>
    <property type="match status" value="1"/>
</dbReference>
<accession>A0A6G1IH32</accession>
<dbReference type="GO" id="GO:0007264">
    <property type="term" value="P:small GTPase-mediated signal transduction"/>
    <property type="evidence" value="ECO:0007669"/>
    <property type="project" value="InterPro"/>
</dbReference>
<dbReference type="GO" id="GO:0005525">
    <property type="term" value="F:GTP binding"/>
    <property type="evidence" value="ECO:0007669"/>
    <property type="project" value="UniProtKB-KW"/>
</dbReference>
<dbReference type="InterPro" id="IPR038305">
    <property type="entry name" value="HeLo_sf"/>
</dbReference>
<feature type="domain" description="Prion-inhibition and propagation HeLo" evidence="5">
    <location>
        <begin position="5"/>
        <end position="223"/>
    </location>
</feature>
<dbReference type="InterPro" id="IPR003578">
    <property type="entry name" value="Small_GTPase_Rho"/>
</dbReference>
<feature type="region of interest" description="Disordered" evidence="4">
    <location>
        <begin position="585"/>
        <end position="608"/>
    </location>
</feature>
<dbReference type="SMART" id="SM00174">
    <property type="entry name" value="RHO"/>
    <property type="match status" value="1"/>
</dbReference>
<feature type="compositionally biased region" description="Low complexity" evidence="4">
    <location>
        <begin position="114"/>
        <end position="133"/>
    </location>
</feature>
<dbReference type="SUPFAM" id="SSF52540">
    <property type="entry name" value="P-loop containing nucleoside triphosphate hydrolases"/>
    <property type="match status" value="1"/>
</dbReference>
<dbReference type="InterPro" id="IPR005225">
    <property type="entry name" value="Small_GTP-bd"/>
</dbReference>
<keyword evidence="1" id="KW-0488">Methylation</keyword>
<evidence type="ECO:0000313" key="7">
    <source>
        <dbReference type="Proteomes" id="UP000799291"/>
    </source>
</evidence>
<dbReference type="AlphaFoldDB" id="A0A6G1IH32"/>
<name>A0A6G1IH32_9PLEO</name>
<dbReference type="InterPro" id="IPR027417">
    <property type="entry name" value="P-loop_NTPase"/>
</dbReference>
<dbReference type="Pfam" id="PF14479">
    <property type="entry name" value="HeLo"/>
    <property type="match status" value="1"/>
</dbReference>
<keyword evidence="7" id="KW-1185">Reference proteome</keyword>
<dbReference type="PROSITE" id="PS51419">
    <property type="entry name" value="RAB"/>
    <property type="match status" value="1"/>
</dbReference>
<dbReference type="PANTHER" id="PTHR24072">
    <property type="entry name" value="RHO FAMILY GTPASE"/>
    <property type="match status" value="1"/>
</dbReference>
<sequence length="608" mass="67313">MEVAGLAVGVAGLAGLYGCCSSAFQLVQKGRSFGKDYKILETKFGNQELRLRAWGRACGLVDGTQYDQRLDEPELFQQLKATLECIKLLLSDAQELKERYGLRSCSRSTSEEMGASLAPSSSSSGGSSTSPGRRASLGRLLLRRSLIQRNDSTSALRTGSSSTIATAHWIIEDREKFSELARHLKDFIDDLEDLTKATEIPRRQLVFVEYEIECINDIETLEDMESAREDDHDVVSDAASSRLERMSQGTASIRSPRDSGRASFMTVESAITLESLESYFTARTQFSRPSSIIDSEYFIPGAEFYRVVGYKAYGDQALSNKLLRLQARPRDPQEILRKGQFGGKRKGNPRFKCVVVGDSSARKTELLSCFALGGFPTAHTPLVFKEYATECNVDGNLVDLTLWDTSGQEDYDQLRRNAYGGSSVVIICFLIESSPDYDQIRQKWIPEVRERCPATGRIIVGIEPDGAYKTSRIDITRGKRLAQEVDAMHYIQCNLESGAGVDDVFEAATRAAIRAKLPSLSRGWRLPWRAIDQTGGVQAANPTFGPKRDQPAASHPAARFAADARRPYAAPASSLRYYTYAQLPPSDIDDPRQLFVANPDDSMVGNED</sequence>
<dbReference type="Gene3D" id="3.40.50.300">
    <property type="entry name" value="P-loop containing nucleotide triphosphate hydrolases"/>
    <property type="match status" value="1"/>
</dbReference>
<gene>
    <name evidence="6" type="ORF">K458DRAFT_378264</name>
</gene>
<evidence type="ECO:0000256" key="2">
    <source>
        <dbReference type="ARBA" id="ARBA00022741"/>
    </source>
</evidence>
<dbReference type="Pfam" id="PF00071">
    <property type="entry name" value="Ras"/>
    <property type="match status" value="1"/>
</dbReference>
<dbReference type="OrthoDB" id="20872at2759"/>
<evidence type="ECO:0000259" key="5">
    <source>
        <dbReference type="Pfam" id="PF14479"/>
    </source>
</evidence>
<dbReference type="SMART" id="SM00175">
    <property type="entry name" value="RAB"/>
    <property type="match status" value="1"/>
</dbReference>
<organism evidence="6 7">
    <name type="scientific">Lentithecium fluviatile CBS 122367</name>
    <dbReference type="NCBI Taxonomy" id="1168545"/>
    <lineage>
        <taxon>Eukaryota</taxon>
        <taxon>Fungi</taxon>
        <taxon>Dikarya</taxon>
        <taxon>Ascomycota</taxon>
        <taxon>Pezizomycotina</taxon>
        <taxon>Dothideomycetes</taxon>
        <taxon>Pleosporomycetidae</taxon>
        <taxon>Pleosporales</taxon>
        <taxon>Massarineae</taxon>
        <taxon>Lentitheciaceae</taxon>
        <taxon>Lentithecium</taxon>
    </lineage>
</organism>
<keyword evidence="3" id="KW-0342">GTP-binding</keyword>
<evidence type="ECO:0000256" key="4">
    <source>
        <dbReference type="SAM" id="MobiDB-lite"/>
    </source>
</evidence>
<dbReference type="InterPro" id="IPR001806">
    <property type="entry name" value="Small_GTPase"/>
</dbReference>
<dbReference type="EMBL" id="MU005622">
    <property type="protein sequence ID" value="KAF2677398.1"/>
    <property type="molecule type" value="Genomic_DNA"/>
</dbReference>
<reference evidence="6" key="1">
    <citation type="journal article" date="2020" name="Stud. Mycol.">
        <title>101 Dothideomycetes genomes: a test case for predicting lifestyles and emergence of pathogens.</title>
        <authorList>
            <person name="Haridas S."/>
            <person name="Albert R."/>
            <person name="Binder M."/>
            <person name="Bloem J."/>
            <person name="Labutti K."/>
            <person name="Salamov A."/>
            <person name="Andreopoulos B."/>
            <person name="Baker S."/>
            <person name="Barry K."/>
            <person name="Bills G."/>
            <person name="Bluhm B."/>
            <person name="Cannon C."/>
            <person name="Castanera R."/>
            <person name="Culley D."/>
            <person name="Daum C."/>
            <person name="Ezra D."/>
            <person name="Gonzalez J."/>
            <person name="Henrissat B."/>
            <person name="Kuo A."/>
            <person name="Liang C."/>
            <person name="Lipzen A."/>
            <person name="Lutzoni F."/>
            <person name="Magnuson J."/>
            <person name="Mondo S."/>
            <person name="Nolan M."/>
            <person name="Ohm R."/>
            <person name="Pangilinan J."/>
            <person name="Park H.-J."/>
            <person name="Ramirez L."/>
            <person name="Alfaro M."/>
            <person name="Sun H."/>
            <person name="Tritt A."/>
            <person name="Yoshinaga Y."/>
            <person name="Zwiers L.-H."/>
            <person name="Turgeon B."/>
            <person name="Goodwin S."/>
            <person name="Spatafora J."/>
            <person name="Crous P."/>
            <person name="Grigoriev I."/>
        </authorList>
    </citation>
    <scope>NUCLEOTIDE SEQUENCE</scope>
    <source>
        <strain evidence="6">CBS 122367</strain>
    </source>
</reference>
<proteinExistence type="predicted"/>
<feature type="region of interest" description="Disordered" evidence="4">
    <location>
        <begin position="239"/>
        <end position="258"/>
    </location>
</feature>